<dbReference type="STRING" id="1220578.FPE01S_01_03830"/>
<comment type="caution">
    <text evidence="1">The sequence shown here is derived from an EMBL/GenBank/DDBJ whole genome shotgun (WGS) entry which is preliminary data.</text>
</comment>
<sequence>MKEHGIEFLIAQYQEEQARLKVLINESMAADETLMAHYHAQALYLLNRKIQTLQTIEDRWHYEKLFLQSRIHDWEEKLDQDLPEYLRQYFNEVLQDNKAQLEKLLLAQRPKIPVGKENLFDQVLENLFARKIKNVRLFVKKSDNFYFRFSYSKDTLNVTLPNVKQLSKKDFLNEDYLEKFRLFGFSPADNGHMLTLTVSGNRNDLIKKVKTILSRIIFDVFYFVDFENESCFEYVETSQRQ</sequence>
<name>A0A0E9MVD3_9BACT</name>
<reference evidence="1 2" key="1">
    <citation type="submission" date="2015-04" db="EMBL/GenBank/DDBJ databases">
        <title>Whole genome shotgun sequence of Flavihumibacter petaseus NBRC 106054.</title>
        <authorList>
            <person name="Miyazawa S."/>
            <person name="Hosoyama A."/>
            <person name="Hashimoto M."/>
            <person name="Noguchi M."/>
            <person name="Tsuchikane K."/>
            <person name="Ohji S."/>
            <person name="Yamazoe A."/>
            <person name="Ichikawa N."/>
            <person name="Kimura A."/>
            <person name="Fujita N."/>
        </authorList>
    </citation>
    <scope>NUCLEOTIDE SEQUENCE [LARGE SCALE GENOMIC DNA]</scope>
    <source>
        <strain evidence="1 2">NBRC 106054</strain>
    </source>
</reference>
<keyword evidence="2" id="KW-1185">Reference proteome</keyword>
<evidence type="ECO:0000313" key="1">
    <source>
        <dbReference type="EMBL" id="GAO41371.1"/>
    </source>
</evidence>
<evidence type="ECO:0000313" key="2">
    <source>
        <dbReference type="Proteomes" id="UP000033121"/>
    </source>
</evidence>
<dbReference type="EMBL" id="BBWV01000001">
    <property type="protein sequence ID" value="GAO41371.1"/>
    <property type="molecule type" value="Genomic_DNA"/>
</dbReference>
<dbReference type="OrthoDB" id="661307at2"/>
<proteinExistence type="predicted"/>
<accession>A0A0E9MVD3</accession>
<gene>
    <name evidence="1" type="ORF">FPE01S_01_03830</name>
</gene>
<protein>
    <submittedName>
        <fullName evidence="1">Uncharacterized protein</fullName>
    </submittedName>
</protein>
<organism evidence="1 2">
    <name type="scientific">Flavihumibacter petaseus NBRC 106054</name>
    <dbReference type="NCBI Taxonomy" id="1220578"/>
    <lineage>
        <taxon>Bacteria</taxon>
        <taxon>Pseudomonadati</taxon>
        <taxon>Bacteroidota</taxon>
        <taxon>Chitinophagia</taxon>
        <taxon>Chitinophagales</taxon>
        <taxon>Chitinophagaceae</taxon>
        <taxon>Flavihumibacter</taxon>
    </lineage>
</organism>
<dbReference type="AlphaFoldDB" id="A0A0E9MVD3"/>
<dbReference type="RefSeq" id="WP_046367247.1">
    <property type="nucleotide sequence ID" value="NZ_BBWV01000001.1"/>
</dbReference>
<dbReference type="Proteomes" id="UP000033121">
    <property type="component" value="Unassembled WGS sequence"/>
</dbReference>